<gene>
    <name evidence="3" type="ORF">NDU88_001778</name>
</gene>
<evidence type="ECO:0000256" key="1">
    <source>
        <dbReference type="SAM" id="MobiDB-lite"/>
    </source>
</evidence>
<name>A0AAV7T107_PLEWA</name>
<evidence type="ECO:0000313" key="4">
    <source>
        <dbReference type="Proteomes" id="UP001066276"/>
    </source>
</evidence>
<feature type="region of interest" description="Disordered" evidence="1">
    <location>
        <begin position="36"/>
        <end position="57"/>
    </location>
</feature>
<accession>A0AAV7T107</accession>
<dbReference type="Proteomes" id="UP001066276">
    <property type="component" value="Chromosome 4_1"/>
</dbReference>
<dbReference type="AlphaFoldDB" id="A0AAV7T107"/>
<comment type="caution">
    <text evidence="3">The sequence shown here is derived from an EMBL/GenBank/DDBJ whole genome shotgun (WGS) entry which is preliminary data.</text>
</comment>
<keyword evidence="2" id="KW-0732">Signal</keyword>
<feature type="signal peptide" evidence="2">
    <location>
        <begin position="1"/>
        <end position="36"/>
    </location>
</feature>
<protein>
    <submittedName>
        <fullName evidence="3">Uncharacterized protein</fullName>
    </submittedName>
</protein>
<organism evidence="3 4">
    <name type="scientific">Pleurodeles waltl</name>
    <name type="common">Iberian ribbed newt</name>
    <dbReference type="NCBI Taxonomy" id="8319"/>
    <lineage>
        <taxon>Eukaryota</taxon>
        <taxon>Metazoa</taxon>
        <taxon>Chordata</taxon>
        <taxon>Craniata</taxon>
        <taxon>Vertebrata</taxon>
        <taxon>Euteleostomi</taxon>
        <taxon>Amphibia</taxon>
        <taxon>Batrachia</taxon>
        <taxon>Caudata</taxon>
        <taxon>Salamandroidea</taxon>
        <taxon>Salamandridae</taxon>
        <taxon>Pleurodelinae</taxon>
        <taxon>Pleurodeles</taxon>
    </lineage>
</organism>
<feature type="compositionally biased region" description="Basic residues" evidence="1">
    <location>
        <begin position="104"/>
        <end position="121"/>
    </location>
</feature>
<feature type="region of interest" description="Disordered" evidence="1">
    <location>
        <begin position="155"/>
        <end position="175"/>
    </location>
</feature>
<evidence type="ECO:0000313" key="3">
    <source>
        <dbReference type="EMBL" id="KAJ1169890.1"/>
    </source>
</evidence>
<evidence type="ECO:0000256" key="2">
    <source>
        <dbReference type="SAM" id="SignalP"/>
    </source>
</evidence>
<dbReference type="EMBL" id="JANPWB010000007">
    <property type="protein sequence ID" value="KAJ1169890.1"/>
    <property type="molecule type" value="Genomic_DNA"/>
</dbReference>
<proteinExistence type="predicted"/>
<feature type="chain" id="PRO_5043417593" evidence="2">
    <location>
        <begin position="37"/>
        <end position="175"/>
    </location>
</feature>
<sequence>MFFKPPPSDGAQLKCHLYSCHLGACVLLALSALSSSAPSPEPPLGRAAPHHSSGRIPRAAFNNAGALRAQAPPQLRPAAGTRPRLETGLLRQRAPSDATASSAHRPHCPPTPHRRLKKNKSHAATGIAPPSAHLHMFWQFGLAPMLRIIKGFQSGRRSTLKERPSRCSAGHAPHV</sequence>
<keyword evidence="4" id="KW-1185">Reference proteome</keyword>
<feature type="region of interest" description="Disordered" evidence="1">
    <location>
        <begin position="91"/>
        <end position="127"/>
    </location>
</feature>
<reference evidence="3" key="1">
    <citation type="journal article" date="2022" name="bioRxiv">
        <title>Sequencing and chromosome-scale assembly of the giantPleurodeles waltlgenome.</title>
        <authorList>
            <person name="Brown T."/>
            <person name="Elewa A."/>
            <person name="Iarovenko S."/>
            <person name="Subramanian E."/>
            <person name="Araus A.J."/>
            <person name="Petzold A."/>
            <person name="Susuki M."/>
            <person name="Suzuki K.-i.T."/>
            <person name="Hayashi T."/>
            <person name="Toyoda A."/>
            <person name="Oliveira C."/>
            <person name="Osipova E."/>
            <person name="Leigh N.D."/>
            <person name="Simon A."/>
            <person name="Yun M.H."/>
        </authorList>
    </citation>
    <scope>NUCLEOTIDE SEQUENCE</scope>
    <source>
        <strain evidence="3">20211129_DDA</strain>
        <tissue evidence="3">Liver</tissue>
    </source>
</reference>